<feature type="region of interest" description="Disordered" evidence="1">
    <location>
        <begin position="146"/>
        <end position="191"/>
    </location>
</feature>
<feature type="compositionally biased region" description="Acidic residues" evidence="1">
    <location>
        <begin position="167"/>
        <end position="181"/>
    </location>
</feature>
<dbReference type="Proteomes" id="UP000823908">
    <property type="component" value="Unassembled WGS sequence"/>
</dbReference>
<gene>
    <name evidence="2" type="ORF">H9908_03780</name>
</gene>
<reference evidence="2" key="1">
    <citation type="journal article" date="2021" name="PeerJ">
        <title>Extensive microbial diversity within the chicken gut microbiome revealed by metagenomics and culture.</title>
        <authorList>
            <person name="Gilroy R."/>
            <person name="Ravi A."/>
            <person name="Getino M."/>
            <person name="Pursley I."/>
            <person name="Horton D.L."/>
            <person name="Alikhan N.F."/>
            <person name="Baker D."/>
            <person name="Gharbi K."/>
            <person name="Hall N."/>
            <person name="Watson M."/>
            <person name="Adriaenssens E.M."/>
            <person name="Foster-Nyarko E."/>
            <person name="Jarju S."/>
            <person name="Secka A."/>
            <person name="Antonio M."/>
            <person name="Oren A."/>
            <person name="Chaudhuri R.R."/>
            <person name="La Ragione R."/>
            <person name="Hildebrand F."/>
            <person name="Pallen M.J."/>
        </authorList>
    </citation>
    <scope>NUCLEOTIDE SEQUENCE</scope>
    <source>
        <strain evidence="2">ChiHjej10B9-4811</strain>
    </source>
</reference>
<accession>A0A9D2UEH4</accession>
<comment type="caution">
    <text evidence="2">The sequence shown here is derived from an EMBL/GenBank/DDBJ whole genome shotgun (WGS) entry which is preliminary data.</text>
</comment>
<feature type="compositionally biased region" description="Polar residues" evidence="1">
    <location>
        <begin position="182"/>
        <end position="191"/>
    </location>
</feature>
<evidence type="ECO:0000256" key="1">
    <source>
        <dbReference type="SAM" id="MobiDB-lite"/>
    </source>
</evidence>
<dbReference type="AlphaFoldDB" id="A0A9D2UEH4"/>
<organism evidence="2 3">
    <name type="scientific">Candidatus Rothia avistercoris</name>
    <dbReference type="NCBI Taxonomy" id="2840479"/>
    <lineage>
        <taxon>Bacteria</taxon>
        <taxon>Bacillati</taxon>
        <taxon>Actinomycetota</taxon>
        <taxon>Actinomycetes</taxon>
        <taxon>Micrococcales</taxon>
        <taxon>Micrococcaceae</taxon>
        <taxon>Rothia</taxon>
    </lineage>
</organism>
<sequence>MTEEVKDELTPPGALSAESYEQADSEAVEATPASAPEPTLGEPTRRRRTSKVDAVLAAAKDVALAGLADIAPENSIGPIHHLRGEEERLITHLFECTLPGYRGWFWFATLSRAPRSKVATVCEIGLLPGDDALLAPAWVPWADRLLPEDQEEQDYDHDGADYSDAPAESEDSTEVAEENSAEDTQGGASAE</sequence>
<proteinExistence type="predicted"/>
<feature type="region of interest" description="Disordered" evidence="1">
    <location>
        <begin position="1"/>
        <end position="48"/>
    </location>
</feature>
<dbReference type="EMBL" id="DWUS01000089">
    <property type="protein sequence ID" value="HJD50974.1"/>
    <property type="molecule type" value="Genomic_DNA"/>
</dbReference>
<dbReference type="Pfam" id="PF11228">
    <property type="entry name" value="DUF3027"/>
    <property type="match status" value="1"/>
</dbReference>
<reference evidence="2" key="2">
    <citation type="submission" date="2021-04" db="EMBL/GenBank/DDBJ databases">
        <authorList>
            <person name="Gilroy R."/>
        </authorList>
    </citation>
    <scope>NUCLEOTIDE SEQUENCE</scope>
    <source>
        <strain evidence="2">ChiHjej10B9-4811</strain>
    </source>
</reference>
<evidence type="ECO:0000313" key="2">
    <source>
        <dbReference type="EMBL" id="HJD50974.1"/>
    </source>
</evidence>
<protein>
    <submittedName>
        <fullName evidence="2">DUF3027 domain-containing protein</fullName>
    </submittedName>
</protein>
<evidence type="ECO:0000313" key="3">
    <source>
        <dbReference type="Proteomes" id="UP000823908"/>
    </source>
</evidence>
<name>A0A9D2UEH4_9MICC</name>
<dbReference type="InterPro" id="IPR021391">
    <property type="entry name" value="DUF3027"/>
</dbReference>